<evidence type="ECO:0000313" key="3">
    <source>
        <dbReference type="Proteomes" id="UP001163850"/>
    </source>
</evidence>
<name>A0AA38UVP9_9AGAR</name>
<dbReference type="EMBL" id="MU801907">
    <property type="protein sequence ID" value="KAJ3988642.1"/>
    <property type="molecule type" value="Genomic_DNA"/>
</dbReference>
<keyword evidence="1" id="KW-1133">Transmembrane helix</keyword>
<feature type="transmembrane region" description="Helical" evidence="1">
    <location>
        <begin position="42"/>
        <end position="60"/>
    </location>
</feature>
<evidence type="ECO:0000256" key="1">
    <source>
        <dbReference type="SAM" id="Phobius"/>
    </source>
</evidence>
<dbReference type="Proteomes" id="UP001163850">
    <property type="component" value="Unassembled WGS sequence"/>
</dbReference>
<organism evidence="2 3">
    <name type="scientific">Lentinula detonsa</name>
    <dbReference type="NCBI Taxonomy" id="2804962"/>
    <lineage>
        <taxon>Eukaryota</taxon>
        <taxon>Fungi</taxon>
        <taxon>Dikarya</taxon>
        <taxon>Basidiomycota</taxon>
        <taxon>Agaricomycotina</taxon>
        <taxon>Agaricomycetes</taxon>
        <taxon>Agaricomycetidae</taxon>
        <taxon>Agaricales</taxon>
        <taxon>Marasmiineae</taxon>
        <taxon>Omphalotaceae</taxon>
        <taxon>Lentinula</taxon>
    </lineage>
</organism>
<dbReference type="AlphaFoldDB" id="A0AA38UVP9"/>
<accession>A0AA38UVP9</accession>
<reference evidence="2" key="1">
    <citation type="submission" date="2022-08" db="EMBL/GenBank/DDBJ databases">
        <authorList>
            <consortium name="DOE Joint Genome Institute"/>
            <person name="Min B."/>
            <person name="Riley R."/>
            <person name="Sierra-Patev S."/>
            <person name="Naranjo-Ortiz M."/>
            <person name="Looney B."/>
            <person name="Konkel Z."/>
            <person name="Slot J.C."/>
            <person name="Sakamoto Y."/>
            <person name="Steenwyk J.L."/>
            <person name="Rokas A."/>
            <person name="Carro J."/>
            <person name="Camarero S."/>
            <person name="Ferreira P."/>
            <person name="Molpeceres G."/>
            <person name="Ruiz-Duenas F.J."/>
            <person name="Serrano A."/>
            <person name="Henrissat B."/>
            <person name="Drula E."/>
            <person name="Hughes K.W."/>
            <person name="Mata J.L."/>
            <person name="Ishikawa N.K."/>
            <person name="Vargas-Isla R."/>
            <person name="Ushijima S."/>
            <person name="Smith C.A."/>
            <person name="Ahrendt S."/>
            <person name="Andreopoulos W."/>
            <person name="He G."/>
            <person name="Labutti K."/>
            <person name="Lipzen A."/>
            <person name="Ng V."/>
            <person name="Sandor L."/>
            <person name="Barry K."/>
            <person name="Martinez A.T."/>
            <person name="Xiao Y."/>
            <person name="Gibbons J.G."/>
            <person name="Terashima K."/>
            <person name="Hibbett D.S."/>
            <person name="Grigoriev I.V."/>
        </authorList>
    </citation>
    <scope>NUCLEOTIDE SEQUENCE</scope>
    <source>
        <strain evidence="2">TFB7829</strain>
    </source>
</reference>
<evidence type="ECO:0000313" key="2">
    <source>
        <dbReference type="EMBL" id="KAJ3988642.1"/>
    </source>
</evidence>
<keyword evidence="1" id="KW-0472">Membrane</keyword>
<keyword evidence="1" id="KW-0812">Transmembrane</keyword>
<proteinExistence type="predicted"/>
<gene>
    <name evidence="2" type="ORF">F5890DRAFT_393671</name>
</gene>
<protein>
    <submittedName>
        <fullName evidence="2">Uncharacterized protein</fullName>
    </submittedName>
</protein>
<sequence length="70" mass="8070">MYGILISFAMSLIPAFFSYNVLQHIEHVGLARHSLASRIKHALWLNVFFFGPISFVAMEIQGDMIWRICL</sequence>
<comment type="caution">
    <text evidence="2">The sequence shown here is derived from an EMBL/GenBank/DDBJ whole genome shotgun (WGS) entry which is preliminary data.</text>
</comment>